<evidence type="ECO:0000256" key="1">
    <source>
        <dbReference type="ARBA" id="ARBA00023015"/>
    </source>
</evidence>
<dbReference type="CDD" id="cd01392">
    <property type="entry name" value="HTH_LacI"/>
    <property type="match status" value="1"/>
</dbReference>
<keyword evidence="2" id="KW-0238">DNA-binding</keyword>
<dbReference type="SMART" id="SM00354">
    <property type="entry name" value="HTH_LACI"/>
    <property type="match status" value="1"/>
</dbReference>
<reference evidence="5 6" key="1">
    <citation type="submission" date="2014-06" db="EMBL/GenBank/DDBJ databases">
        <title>Draft genome sequence of Paenibacillus sp. MSt1.</title>
        <authorList>
            <person name="Aw Y.K."/>
            <person name="Ong K.S."/>
            <person name="Gan H.M."/>
            <person name="Lee S.M."/>
        </authorList>
    </citation>
    <scope>NUCLEOTIDE SEQUENCE [LARGE SCALE GENOMIC DNA]</scope>
    <source>
        <strain evidence="5 6">MSt1</strain>
    </source>
</reference>
<dbReference type="OrthoDB" id="9775106at2"/>
<dbReference type="InterPro" id="IPR028082">
    <property type="entry name" value="Peripla_BP_I"/>
</dbReference>
<dbReference type="InterPro" id="IPR046335">
    <property type="entry name" value="LacI/GalR-like_sensor"/>
</dbReference>
<dbReference type="PRINTS" id="PR00036">
    <property type="entry name" value="HTHLACI"/>
</dbReference>
<dbReference type="CDD" id="cd06267">
    <property type="entry name" value="PBP1_LacI_sugar_binding-like"/>
    <property type="match status" value="1"/>
</dbReference>
<evidence type="ECO:0000313" key="6">
    <source>
        <dbReference type="Proteomes" id="UP000028123"/>
    </source>
</evidence>
<dbReference type="Gene3D" id="3.40.50.2300">
    <property type="match status" value="2"/>
</dbReference>
<dbReference type="SUPFAM" id="SSF47413">
    <property type="entry name" value="lambda repressor-like DNA-binding domains"/>
    <property type="match status" value="1"/>
</dbReference>
<dbReference type="PROSITE" id="PS00356">
    <property type="entry name" value="HTH_LACI_1"/>
    <property type="match status" value="1"/>
</dbReference>
<dbReference type="eggNOG" id="COG1609">
    <property type="taxonomic scope" value="Bacteria"/>
</dbReference>
<sequence>MVTIKDIAKAAGVSVTTVSRALNGYDDVNEVTRQKIKDIAQGLGYSPNMAARSLISKKTKTLGLLLSNVTRTSSKDNIAFEILCGMNDRSGELDYDLVLFSTTPQKQKIKSYKTLCQERGVDGVIIMGIRLDDEYLKEVVSSQIPCVLIDIPLEGPNVGYVTSDNVGGANRAVSYLLEAGHRKIGVINGHSQADVSVQRLKGYKQALERFGLPFDESLIMDGSFSEAGAKEAVYRLLAQQPDITALFCISDLMALGALQAVRGLGLQVPGQISVVGFDNIDVTAYCSPALTTVNQNKYEMGYQAAQMLIDLLEGRKVSHRLMLDTELIVRESVSSR</sequence>
<keyword evidence="6" id="KW-1185">Reference proteome</keyword>
<dbReference type="EMBL" id="JNVM01000017">
    <property type="protein sequence ID" value="KEQ24012.1"/>
    <property type="molecule type" value="Genomic_DNA"/>
</dbReference>
<dbReference type="Pfam" id="PF13377">
    <property type="entry name" value="Peripla_BP_3"/>
    <property type="match status" value="1"/>
</dbReference>
<dbReference type="PANTHER" id="PTHR30146">
    <property type="entry name" value="LACI-RELATED TRANSCRIPTIONAL REPRESSOR"/>
    <property type="match status" value="1"/>
</dbReference>
<dbReference type="InterPro" id="IPR010982">
    <property type="entry name" value="Lambda_DNA-bd_dom_sf"/>
</dbReference>
<dbReference type="RefSeq" id="WP_036686096.1">
    <property type="nucleotide sequence ID" value="NZ_JNVM01000017.1"/>
</dbReference>
<keyword evidence="3" id="KW-0804">Transcription</keyword>
<keyword evidence="1" id="KW-0805">Transcription regulation</keyword>
<proteinExistence type="predicted"/>
<dbReference type="PROSITE" id="PS50932">
    <property type="entry name" value="HTH_LACI_2"/>
    <property type="match status" value="1"/>
</dbReference>
<dbReference type="PANTHER" id="PTHR30146:SF109">
    <property type="entry name" value="HTH-TYPE TRANSCRIPTIONAL REGULATOR GALS"/>
    <property type="match status" value="1"/>
</dbReference>
<comment type="caution">
    <text evidence="5">The sequence shown here is derived from an EMBL/GenBank/DDBJ whole genome shotgun (WGS) entry which is preliminary data.</text>
</comment>
<evidence type="ECO:0000256" key="2">
    <source>
        <dbReference type="ARBA" id="ARBA00023125"/>
    </source>
</evidence>
<dbReference type="Gene3D" id="1.10.260.40">
    <property type="entry name" value="lambda repressor-like DNA-binding domains"/>
    <property type="match status" value="1"/>
</dbReference>
<dbReference type="SUPFAM" id="SSF53822">
    <property type="entry name" value="Periplasmic binding protein-like I"/>
    <property type="match status" value="1"/>
</dbReference>
<dbReference type="AlphaFoldDB" id="A0A081NZY9"/>
<feature type="domain" description="HTH lacI-type" evidence="4">
    <location>
        <begin position="2"/>
        <end position="56"/>
    </location>
</feature>
<evidence type="ECO:0000259" key="4">
    <source>
        <dbReference type="PROSITE" id="PS50932"/>
    </source>
</evidence>
<protein>
    <submittedName>
        <fullName evidence="5">LacI family transcriptional regulator</fullName>
    </submittedName>
</protein>
<evidence type="ECO:0000256" key="3">
    <source>
        <dbReference type="ARBA" id="ARBA00023163"/>
    </source>
</evidence>
<dbReference type="InterPro" id="IPR000843">
    <property type="entry name" value="HTH_LacI"/>
</dbReference>
<dbReference type="Pfam" id="PF00356">
    <property type="entry name" value="LacI"/>
    <property type="match status" value="1"/>
</dbReference>
<dbReference type="GO" id="GO:0003700">
    <property type="term" value="F:DNA-binding transcription factor activity"/>
    <property type="evidence" value="ECO:0007669"/>
    <property type="project" value="TreeGrafter"/>
</dbReference>
<organism evidence="5 6">
    <name type="scientific">Paenibacillus tyrfis</name>
    <dbReference type="NCBI Taxonomy" id="1501230"/>
    <lineage>
        <taxon>Bacteria</taxon>
        <taxon>Bacillati</taxon>
        <taxon>Bacillota</taxon>
        <taxon>Bacilli</taxon>
        <taxon>Bacillales</taxon>
        <taxon>Paenibacillaceae</taxon>
        <taxon>Paenibacillus</taxon>
    </lineage>
</organism>
<evidence type="ECO:0000313" key="5">
    <source>
        <dbReference type="EMBL" id="KEQ24012.1"/>
    </source>
</evidence>
<name>A0A081NZY9_9BACL</name>
<dbReference type="Proteomes" id="UP000028123">
    <property type="component" value="Unassembled WGS sequence"/>
</dbReference>
<accession>A0A081NZY9</accession>
<dbReference type="GO" id="GO:0000976">
    <property type="term" value="F:transcription cis-regulatory region binding"/>
    <property type="evidence" value="ECO:0007669"/>
    <property type="project" value="TreeGrafter"/>
</dbReference>
<gene>
    <name evidence="5" type="ORF">ET33_09855</name>
</gene>